<reference evidence="2 3" key="1">
    <citation type="journal article" date="2012" name="BMC Genomics">
        <title>Tools to kill: Genome of one of the most destructive plant pathogenic fungi Macrophomina phaseolina.</title>
        <authorList>
            <person name="Islam M.S."/>
            <person name="Haque M.S."/>
            <person name="Islam M.M."/>
            <person name="Emdad E.M."/>
            <person name="Halim A."/>
            <person name="Hossen Q.M.M."/>
            <person name="Hossain M.Z."/>
            <person name="Ahmed B."/>
            <person name="Rahim S."/>
            <person name="Rahman M.S."/>
            <person name="Alam M.M."/>
            <person name="Hou S."/>
            <person name="Wan X."/>
            <person name="Saito J.A."/>
            <person name="Alam M."/>
        </authorList>
    </citation>
    <scope>NUCLEOTIDE SEQUENCE [LARGE SCALE GENOMIC DNA]</scope>
    <source>
        <strain evidence="2 3">MS6</strain>
    </source>
</reference>
<dbReference type="HOGENOM" id="CLU_900390_0_0_1"/>
<gene>
    <name evidence="2" type="ORF">MPH_09239</name>
</gene>
<evidence type="ECO:0000313" key="3">
    <source>
        <dbReference type="Proteomes" id="UP000007129"/>
    </source>
</evidence>
<organism evidence="2 3">
    <name type="scientific">Macrophomina phaseolina (strain MS6)</name>
    <name type="common">Charcoal rot fungus</name>
    <dbReference type="NCBI Taxonomy" id="1126212"/>
    <lineage>
        <taxon>Eukaryota</taxon>
        <taxon>Fungi</taxon>
        <taxon>Dikarya</taxon>
        <taxon>Ascomycota</taxon>
        <taxon>Pezizomycotina</taxon>
        <taxon>Dothideomycetes</taxon>
        <taxon>Dothideomycetes incertae sedis</taxon>
        <taxon>Botryosphaeriales</taxon>
        <taxon>Botryosphaeriaceae</taxon>
        <taxon>Macrophomina</taxon>
    </lineage>
</organism>
<feature type="region of interest" description="Disordered" evidence="1">
    <location>
        <begin position="283"/>
        <end position="309"/>
    </location>
</feature>
<dbReference type="VEuPathDB" id="FungiDB:MPH_09239"/>
<name>K2RLD3_MACPH</name>
<dbReference type="EMBL" id="AHHD01000392">
    <property type="protein sequence ID" value="EKG13607.1"/>
    <property type="molecule type" value="Genomic_DNA"/>
</dbReference>
<accession>K2RLD3</accession>
<proteinExistence type="predicted"/>
<sequence>MAVKARDALEFLKSAKPNSGDDASKDDFNNALKWDKYQKSLKDLFNIEVDAHQAPTEEMKENIKKVQDVFELVAKNKDAQGEEKDKDKPKLFCGEKGIGIAQDGEKIDPDNDKEKPAGEYSQEITADGKSFQATGKSVVSIWIVLTVLIGKYGAWVWPGRESKSSKKNIPFKKYNRKGYEKDIDHPCKGGGAGTALGYTPSRTNTIFLCDGGLKLDATVHTPQEGKSLVDTLQKARSISDTLLHEMLHLFAGCRFTALVYFRHLIGVANLKKTVDDVEKVKFPPKQEKTADEPLWKDEANRIPERHKLT</sequence>
<dbReference type="Proteomes" id="UP000007129">
    <property type="component" value="Unassembled WGS sequence"/>
</dbReference>
<evidence type="ECO:0000313" key="2">
    <source>
        <dbReference type="EMBL" id="EKG13607.1"/>
    </source>
</evidence>
<dbReference type="OrthoDB" id="5426733at2759"/>
<protein>
    <submittedName>
        <fullName evidence="2">Uncharacterized protein</fullName>
    </submittedName>
</protein>
<comment type="caution">
    <text evidence="2">The sequence shown here is derived from an EMBL/GenBank/DDBJ whole genome shotgun (WGS) entry which is preliminary data.</text>
</comment>
<evidence type="ECO:0000256" key="1">
    <source>
        <dbReference type="SAM" id="MobiDB-lite"/>
    </source>
</evidence>
<dbReference type="AlphaFoldDB" id="K2RLD3"/>
<dbReference type="InParanoid" id="K2RLD3"/>